<dbReference type="PANTHER" id="PTHR35740">
    <property type="entry name" value="OS12G0111700 PROTEIN"/>
    <property type="match status" value="1"/>
</dbReference>
<dbReference type="HOGENOM" id="CLU_1290907_0_0_1"/>
<evidence type="ECO:0000313" key="3">
    <source>
        <dbReference type="Proteomes" id="UP000001514"/>
    </source>
</evidence>
<dbReference type="InParanoid" id="D8STX5"/>
<feature type="compositionally biased region" description="Basic and acidic residues" evidence="1">
    <location>
        <begin position="96"/>
        <end position="105"/>
    </location>
</feature>
<dbReference type="Proteomes" id="UP000001514">
    <property type="component" value="Unassembled WGS sequence"/>
</dbReference>
<feature type="compositionally biased region" description="Acidic residues" evidence="1">
    <location>
        <begin position="142"/>
        <end position="153"/>
    </location>
</feature>
<dbReference type="Gramene" id="EFJ12152">
    <property type="protein sequence ID" value="EFJ12152"/>
    <property type="gene ID" value="SELMODRAFT_425676"/>
</dbReference>
<feature type="compositionally biased region" description="Low complexity" evidence="1">
    <location>
        <begin position="205"/>
        <end position="214"/>
    </location>
</feature>
<proteinExistence type="predicted"/>
<protein>
    <submittedName>
        <fullName evidence="2">Uncharacterized protein</fullName>
    </submittedName>
</protein>
<dbReference type="AlphaFoldDB" id="D8STX5"/>
<feature type="compositionally biased region" description="Basic residues" evidence="1">
    <location>
        <begin position="106"/>
        <end position="122"/>
    </location>
</feature>
<evidence type="ECO:0000256" key="1">
    <source>
        <dbReference type="SAM" id="MobiDB-lite"/>
    </source>
</evidence>
<accession>D8STX5</accession>
<gene>
    <name evidence="2" type="ORF">SELMODRAFT_425676</name>
</gene>
<dbReference type="EMBL" id="GL377641">
    <property type="protein sequence ID" value="EFJ12152.1"/>
    <property type="molecule type" value="Genomic_DNA"/>
</dbReference>
<feature type="region of interest" description="Disordered" evidence="1">
    <location>
        <begin position="63"/>
        <end position="214"/>
    </location>
</feature>
<name>D8STX5_SELML</name>
<sequence length="214" mass="24270">MANVDRSNPMSRSELLAAGATIKRPLSENKHEAVTPVAVLSVKARSVASDSKCYARRRRILRDDNKSEEWMPSTCPSKRSKKRRHSSTSLEDDFQDQDHDSTELKTRHRSKKSRRGRARTQKAAKVPKNFVQEQQKYFAEVDAFELQEEESAEESSSHELDQKLQSEDESSSDDEFPQEAGPSQEQPESTKDTFSEPEEEESESESGSGSERSD</sequence>
<keyword evidence="3" id="KW-1185">Reference proteome</keyword>
<feature type="compositionally biased region" description="Acidic residues" evidence="1">
    <location>
        <begin position="195"/>
        <end position="204"/>
    </location>
</feature>
<organism evidence="3">
    <name type="scientific">Selaginella moellendorffii</name>
    <name type="common">Spikemoss</name>
    <dbReference type="NCBI Taxonomy" id="88036"/>
    <lineage>
        <taxon>Eukaryota</taxon>
        <taxon>Viridiplantae</taxon>
        <taxon>Streptophyta</taxon>
        <taxon>Embryophyta</taxon>
        <taxon>Tracheophyta</taxon>
        <taxon>Lycopodiopsida</taxon>
        <taxon>Selaginellales</taxon>
        <taxon>Selaginellaceae</taxon>
        <taxon>Selaginella</taxon>
    </lineage>
</organism>
<evidence type="ECO:0000313" key="2">
    <source>
        <dbReference type="EMBL" id="EFJ12152.1"/>
    </source>
</evidence>
<feature type="compositionally biased region" description="Acidic residues" evidence="1">
    <location>
        <begin position="167"/>
        <end position="177"/>
    </location>
</feature>
<reference evidence="2 3" key="1">
    <citation type="journal article" date="2011" name="Science">
        <title>The Selaginella genome identifies genetic changes associated with the evolution of vascular plants.</title>
        <authorList>
            <person name="Banks J.A."/>
            <person name="Nishiyama T."/>
            <person name="Hasebe M."/>
            <person name="Bowman J.L."/>
            <person name="Gribskov M."/>
            <person name="dePamphilis C."/>
            <person name="Albert V.A."/>
            <person name="Aono N."/>
            <person name="Aoyama T."/>
            <person name="Ambrose B.A."/>
            <person name="Ashton N.W."/>
            <person name="Axtell M.J."/>
            <person name="Barker E."/>
            <person name="Barker M.S."/>
            <person name="Bennetzen J.L."/>
            <person name="Bonawitz N.D."/>
            <person name="Chapple C."/>
            <person name="Cheng C."/>
            <person name="Correa L.G."/>
            <person name="Dacre M."/>
            <person name="DeBarry J."/>
            <person name="Dreyer I."/>
            <person name="Elias M."/>
            <person name="Engstrom E.M."/>
            <person name="Estelle M."/>
            <person name="Feng L."/>
            <person name="Finet C."/>
            <person name="Floyd S.K."/>
            <person name="Frommer W.B."/>
            <person name="Fujita T."/>
            <person name="Gramzow L."/>
            <person name="Gutensohn M."/>
            <person name="Harholt J."/>
            <person name="Hattori M."/>
            <person name="Heyl A."/>
            <person name="Hirai T."/>
            <person name="Hiwatashi Y."/>
            <person name="Ishikawa M."/>
            <person name="Iwata M."/>
            <person name="Karol K.G."/>
            <person name="Koehler B."/>
            <person name="Kolukisaoglu U."/>
            <person name="Kubo M."/>
            <person name="Kurata T."/>
            <person name="Lalonde S."/>
            <person name="Li K."/>
            <person name="Li Y."/>
            <person name="Litt A."/>
            <person name="Lyons E."/>
            <person name="Manning G."/>
            <person name="Maruyama T."/>
            <person name="Michael T.P."/>
            <person name="Mikami K."/>
            <person name="Miyazaki S."/>
            <person name="Morinaga S."/>
            <person name="Murata T."/>
            <person name="Mueller-Roeber B."/>
            <person name="Nelson D.R."/>
            <person name="Obara M."/>
            <person name="Oguri Y."/>
            <person name="Olmstead R.G."/>
            <person name="Onodera N."/>
            <person name="Petersen B.L."/>
            <person name="Pils B."/>
            <person name="Prigge M."/>
            <person name="Rensing S.A."/>
            <person name="Riano-Pachon D.M."/>
            <person name="Roberts A.W."/>
            <person name="Sato Y."/>
            <person name="Scheller H.V."/>
            <person name="Schulz B."/>
            <person name="Schulz C."/>
            <person name="Shakirov E.V."/>
            <person name="Shibagaki N."/>
            <person name="Shinohara N."/>
            <person name="Shippen D.E."/>
            <person name="Soerensen I."/>
            <person name="Sotooka R."/>
            <person name="Sugimoto N."/>
            <person name="Sugita M."/>
            <person name="Sumikawa N."/>
            <person name="Tanurdzic M."/>
            <person name="Theissen G."/>
            <person name="Ulvskov P."/>
            <person name="Wakazuki S."/>
            <person name="Weng J.K."/>
            <person name="Willats W.W."/>
            <person name="Wipf D."/>
            <person name="Wolf P.G."/>
            <person name="Yang L."/>
            <person name="Zimmer A.D."/>
            <person name="Zhu Q."/>
            <person name="Mitros T."/>
            <person name="Hellsten U."/>
            <person name="Loque D."/>
            <person name="Otillar R."/>
            <person name="Salamov A."/>
            <person name="Schmutz J."/>
            <person name="Shapiro H."/>
            <person name="Lindquist E."/>
            <person name="Lucas S."/>
            <person name="Rokhsar D."/>
            <person name="Grigoriev I.V."/>
        </authorList>
    </citation>
    <scope>NUCLEOTIDE SEQUENCE [LARGE SCALE GENOMIC DNA]</scope>
</reference>
<dbReference type="PANTHER" id="PTHR35740:SF1">
    <property type="entry name" value="OS12G0111700 PROTEIN"/>
    <property type="match status" value="1"/>
</dbReference>
<dbReference type="KEGG" id="smo:SELMODRAFT_425676"/>
<feature type="compositionally biased region" description="Basic and acidic residues" evidence="1">
    <location>
        <begin position="155"/>
        <end position="166"/>
    </location>
</feature>